<dbReference type="GO" id="GO:0005737">
    <property type="term" value="C:cytoplasm"/>
    <property type="evidence" value="ECO:0007669"/>
    <property type="project" value="UniProtKB-ARBA"/>
</dbReference>
<comment type="function">
    <text evidence="7">Destroys radicals which are normally produced within the cells and which are toxic to biological systems.</text>
</comment>
<dbReference type="InterPro" id="IPR036314">
    <property type="entry name" value="SOD_C_sf"/>
</dbReference>
<dbReference type="EC" id="1.15.1.1" evidence="7"/>
<evidence type="ECO:0000313" key="11">
    <source>
        <dbReference type="Proteomes" id="UP000245506"/>
    </source>
</evidence>
<dbReference type="InterPro" id="IPR019832">
    <property type="entry name" value="Mn/Fe_SOD_C"/>
</dbReference>
<evidence type="ECO:0000256" key="7">
    <source>
        <dbReference type="RuleBase" id="RU000414"/>
    </source>
</evidence>
<dbReference type="EMBL" id="QGKL01000039">
    <property type="protein sequence ID" value="PWQ94659.1"/>
    <property type="molecule type" value="Genomic_DNA"/>
</dbReference>
<evidence type="ECO:0000313" key="10">
    <source>
        <dbReference type="EMBL" id="PWQ94659.1"/>
    </source>
</evidence>
<comment type="similarity">
    <text evidence="1 7">Belongs to the iron/manganese superoxide dismutase family.</text>
</comment>
<organism evidence="10 11">
    <name type="scientific">Leucothrix arctica</name>
    <dbReference type="NCBI Taxonomy" id="1481894"/>
    <lineage>
        <taxon>Bacteria</taxon>
        <taxon>Pseudomonadati</taxon>
        <taxon>Pseudomonadota</taxon>
        <taxon>Gammaproteobacteria</taxon>
        <taxon>Thiotrichales</taxon>
        <taxon>Thiotrichaceae</taxon>
        <taxon>Leucothrix</taxon>
    </lineage>
</organism>
<dbReference type="PANTHER" id="PTHR42769">
    <property type="entry name" value="SUPEROXIDE DISMUTASE"/>
    <property type="match status" value="1"/>
</dbReference>
<feature type="binding site" evidence="6">
    <location>
        <position position="27"/>
    </location>
    <ligand>
        <name>Mn(2+)</name>
        <dbReference type="ChEBI" id="CHEBI:29035"/>
    </ligand>
</feature>
<evidence type="ECO:0000256" key="1">
    <source>
        <dbReference type="ARBA" id="ARBA00008714"/>
    </source>
</evidence>
<evidence type="ECO:0000256" key="6">
    <source>
        <dbReference type="PIRSR" id="PIRSR000349-1"/>
    </source>
</evidence>
<dbReference type="GO" id="GO:0046914">
    <property type="term" value="F:transition metal ion binding"/>
    <property type="evidence" value="ECO:0007669"/>
    <property type="project" value="UniProtKB-ARBA"/>
</dbReference>
<keyword evidence="3 7" id="KW-0560">Oxidoreductase</keyword>
<dbReference type="InterPro" id="IPR001189">
    <property type="entry name" value="Mn/Fe_SOD"/>
</dbReference>
<keyword evidence="4" id="KW-0408">Iron</keyword>
<comment type="caution">
    <text evidence="10">The sequence shown here is derived from an EMBL/GenBank/DDBJ whole genome shotgun (WGS) entry which is preliminary data.</text>
</comment>
<dbReference type="AlphaFoldDB" id="A0A317C8K4"/>
<evidence type="ECO:0000259" key="8">
    <source>
        <dbReference type="Pfam" id="PF00081"/>
    </source>
</evidence>
<dbReference type="FunFam" id="1.10.287.990:FF:000002">
    <property type="entry name" value="Superoxide dismutase"/>
    <property type="match status" value="1"/>
</dbReference>
<dbReference type="SUPFAM" id="SSF46609">
    <property type="entry name" value="Fe,Mn superoxide dismutase (SOD), N-terminal domain"/>
    <property type="match status" value="1"/>
</dbReference>
<feature type="binding site" evidence="6">
    <location>
        <position position="163"/>
    </location>
    <ligand>
        <name>Mn(2+)</name>
        <dbReference type="ChEBI" id="CHEBI:29035"/>
    </ligand>
</feature>
<comment type="catalytic activity">
    <reaction evidence="5 7">
        <text>2 superoxide + 2 H(+) = H2O2 + O2</text>
        <dbReference type="Rhea" id="RHEA:20696"/>
        <dbReference type="ChEBI" id="CHEBI:15378"/>
        <dbReference type="ChEBI" id="CHEBI:15379"/>
        <dbReference type="ChEBI" id="CHEBI:16240"/>
        <dbReference type="ChEBI" id="CHEBI:18421"/>
        <dbReference type="EC" id="1.15.1.1"/>
    </reaction>
</comment>
<dbReference type="PIRSF" id="PIRSF000349">
    <property type="entry name" value="SODismutase"/>
    <property type="match status" value="1"/>
</dbReference>
<gene>
    <name evidence="10" type="ORF">DKT75_15310</name>
</gene>
<dbReference type="GO" id="GO:0004784">
    <property type="term" value="F:superoxide dismutase activity"/>
    <property type="evidence" value="ECO:0007669"/>
    <property type="project" value="UniProtKB-EC"/>
</dbReference>
<name>A0A317C8K4_9GAMM</name>
<reference evidence="10 11" key="1">
    <citation type="submission" date="2018-05" db="EMBL/GenBank/DDBJ databases">
        <title>Leucothrix arctica sp. nov., isolated from Arctic seawater.</title>
        <authorList>
            <person name="Choi A."/>
            <person name="Baek K."/>
        </authorList>
    </citation>
    <scope>NUCLEOTIDE SEQUENCE [LARGE SCALE GENOMIC DNA]</scope>
    <source>
        <strain evidence="10 11">IMCC9719</strain>
    </source>
</reference>
<feature type="binding site" evidence="6">
    <location>
        <position position="159"/>
    </location>
    <ligand>
        <name>Mn(2+)</name>
        <dbReference type="ChEBI" id="CHEBI:29035"/>
    </ligand>
</feature>
<dbReference type="InterPro" id="IPR019833">
    <property type="entry name" value="Mn/Fe_SOD_BS"/>
</dbReference>
<dbReference type="PANTHER" id="PTHR42769:SF3">
    <property type="entry name" value="SUPEROXIDE DISMUTASE [FE] 2, CHLOROPLASTIC"/>
    <property type="match status" value="1"/>
</dbReference>
<dbReference type="InterPro" id="IPR019831">
    <property type="entry name" value="Mn/Fe_SOD_N"/>
</dbReference>
<dbReference type="SUPFAM" id="SSF54719">
    <property type="entry name" value="Fe,Mn superoxide dismutase (SOD), C-terminal domain"/>
    <property type="match status" value="1"/>
</dbReference>
<dbReference type="InterPro" id="IPR036324">
    <property type="entry name" value="Mn/Fe_SOD_N_sf"/>
</dbReference>
<evidence type="ECO:0000256" key="5">
    <source>
        <dbReference type="ARBA" id="ARBA00049204"/>
    </source>
</evidence>
<dbReference type="FunFam" id="3.55.40.20:FF:000001">
    <property type="entry name" value="Superoxide dismutase"/>
    <property type="match status" value="1"/>
</dbReference>
<protein>
    <recommendedName>
        <fullName evidence="7">Superoxide dismutase</fullName>
        <ecNumber evidence="7">1.15.1.1</ecNumber>
    </recommendedName>
</protein>
<dbReference type="Gene3D" id="3.55.40.20">
    <property type="entry name" value="Iron/manganese superoxide dismutase, C-terminal domain"/>
    <property type="match status" value="1"/>
</dbReference>
<accession>A0A317C8K4</accession>
<evidence type="ECO:0000256" key="3">
    <source>
        <dbReference type="ARBA" id="ARBA00023002"/>
    </source>
</evidence>
<keyword evidence="2 6" id="KW-0479">Metal-binding</keyword>
<feature type="binding site" evidence="6">
    <location>
        <position position="75"/>
    </location>
    <ligand>
        <name>Mn(2+)</name>
        <dbReference type="ChEBI" id="CHEBI:29035"/>
    </ligand>
</feature>
<dbReference type="PRINTS" id="PR01703">
    <property type="entry name" value="MNSODISMTASE"/>
</dbReference>
<dbReference type="Gene3D" id="1.10.287.990">
    <property type="entry name" value="Fe,Mn superoxide dismutase (SOD) domain"/>
    <property type="match status" value="1"/>
</dbReference>
<dbReference type="Pfam" id="PF00081">
    <property type="entry name" value="Sod_Fe_N"/>
    <property type="match status" value="1"/>
</dbReference>
<dbReference type="OrthoDB" id="9803125at2"/>
<feature type="domain" description="Manganese/iron superoxide dismutase C-terminal" evidence="9">
    <location>
        <begin position="90"/>
        <end position="190"/>
    </location>
</feature>
<evidence type="ECO:0000256" key="4">
    <source>
        <dbReference type="ARBA" id="ARBA00023004"/>
    </source>
</evidence>
<dbReference type="PROSITE" id="PS00088">
    <property type="entry name" value="SOD_MN"/>
    <property type="match status" value="1"/>
</dbReference>
<sequence>MAHTLPELPYAKDALEPHISAETFEYHHDKHHAAYVTNLNNLVVGTEFEDKSLEEIVASAPAGGIFNNAAQVWNHTFYFNCMGPDAGGEPTGALADAIAAKFGSFAEFKEKFSTSAVTNFGSGWTWLVKNADGELEIVNTANAGCPLTVEGLTPILTIDVWEHAYYVDKRNARPAYVASFWEVINWNFVAGNFAA</sequence>
<proteinExistence type="inferred from homology"/>
<evidence type="ECO:0000259" key="9">
    <source>
        <dbReference type="Pfam" id="PF02777"/>
    </source>
</evidence>
<dbReference type="Pfam" id="PF02777">
    <property type="entry name" value="Sod_Fe_C"/>
    <property type="match status" value="1"/>
</dbReference>
<keyword evidence="11" id="KW-1185">Reference proteome</keyword>
<feature type="domain" description="Manganese/iron superoxide dismutase N-terminal" evidence="8">
    <location>
        <begin position="3"/>
        <end position="82"/>
    </location>
</feature>
<evidence type="ECO:0000256" key="2">
    <source>
        <dbReference type="ARBA" id="ARBA00022723"/>
    </source>
</evidence>
<dbReference type="RefSeq" id="WP_109824308.1">
    <property type="nucleotide sequence ID" value="NZ_QGKL01000039.1"/>
</dbReference>
<dbReference type="Proteomes" id="UP000245506">
    <property type="component" value="Unassembled WGS sequence"/>
</dbReference>